<accession>A0ABV1GAK3</accession>
<reference evidence="1 2" key="1">
    <citation type="submission" date="2024-03" db="EMBL/GenBank/DDBJ databases">
        <title>Human intestinal bacterial collection.</title>
        <authorList>
            <person name="Pauvert C."/>
            <person name="Hitch T.C.A."/>
            <person name="Clavel T."/>
        </authorList>
    </citation>
    <scope>NUCLEOTIDE SEQUENCE [LARGE SCALE GENOMIC DNA]</scope>
    <source>
        <strain evidence="1 2">CLA-AA-H192</strain>
    </source>
</reference>
<evidence type="ECO:0000313" key="2">
    <source>
        <dbReference type="Proteomes" id="UP001491552"/>
    </source>
</evidence>
<dbReference type="Proteomes" id="UP001491552">
    <property type="component" value="Unassembled WGS sequence"/>
</dbReference>
<organism evidence="1 2">
    <name type="scientific">Faecousia intestinalis</name>
    <dbReference type="NCBI Taxonomy" id="3133167"/>
    <lineage>
        <taxon>Bacteria</taxon>
        <taxon>Bacillati</taxon>
        <taxon>Bacillota</taxon>
        <taxon>Clostridia</taxon>
        <taxon>Eubacteriales</taxon>
        <taxon>Oscillospiraceae</taxon>
        <taxon>Faecousia</taxon>
    </lineage>
</organism>
<sequence>MTQTTYANGVAVTYSYDLLDRLVEKSYHETGKPDFTIRYTYNAESQLARLRYEEDGETVGSYAFEYDSLGRLIRSTAMDENGSVTQRTEHLYDAFNRLSGQSWTLGAQTYSERYAYSDGEKGDGSLTSMTAATGDSLEFGYDALKRLNRVTVKNGSSIILNTAYAYRDVSWNRGSAQVEFRNVRLGSDSGMLLEGKKYSYDKAGNLVMISESTGDFNKLVEYTYDSQNQLTSEAYYKSGEAEAYITYNYTYDTAGNLLTVSQKKGNTTTLLQTYTYGDAQWHDLLTAVNGQAISYDASGNPLSYGGWSFGWQNGRQLKTASKTSDGKTETLEYSYDADGIRTSKTYTVETFTQLPDYTVTFTADGATVKTMTVEDGYTLKDSDYPAVPTKTGYTGEWVKYTSAIHSNVTVQAKYTAVVAKYTVTFKADNTVVKTMTVKDGYTLKASDYPTVPAKSGYTGEWVKYTSAIHSNVTVQAKYTAVVTKYTVFFKADGFTVKAIQVNDGYVLQDADYPEVPAKVGCNGAWEKHTAAIHSNVTINAVYSPISSHYTVTFKANGATLKTMTVADGYVLKTSDYPTIPKRAGYTGSWPKTGAIHANTTITAVYTKDSGIVIPTQPTSPGEIMSGGEGEPVEADVPAEDETIAPQGTHVTGTQTVTHEYLTLNGKVARETIKTNNSLTAVLDFIYDESGKPFALKYSTNGTSFQTYYYVLNLQGDVVKLIHYIPGFEYESVAAYEYDAWGNIVSSSGRLAEINPLRYRGYYYDSETGFYYLQSRYYDPANRRFINADIYASTDSNNALACNMYSYCWNNVVILYDSEGELPKIVTVLDVQTHATGTDNDSGAIFFATTITYTETFTVNSFFWTVYESSSTYTNSYEFKLTPNSVLQFDNTQVNANDLLKSQISECIASEMLRVSREVYPDALSNRSVRGIANELVVHYLLSDIVERAKVADMGDTKKTARGYDRNAWIFEALN</sequence>
<comment type="caution">
    <text evidence="1">The sequence shown here is derived from an EMBL/GenBank/DDBJ whole genome shotgun (WGS) entry which is preliminary data.</text>
</comment>
<dbReference type="EMBL" id="JBBMFF010000280">
    <property type="protein sequence ID" value="MEQ2512416.1"/>
    <property type="molecule type" value="Genomic_DNA"/>
</dbReference>
<proteinExistence type="predicted"/>
<dbReference type="PANTHER" id="PTHR32305">
    <property type="match status" value="1"/>
</dbReference>
<dbReference type="InterPro" id="IPR050708">
    <property type="entry name" value="T6SS_VgrG/RHS"/>
</dbReference>
<dbReference type="PANTHER" id="PTHR32305:SF15">
    <property type="entry name" value="PROTEIN RHSA-RELATED"/>
    <property type="match status" value="1"/>
</dbReference>
<name>A0ABV1GAK3_9FIRM</name>
<protein>
    <submittedName>
        <fullName evidence="1">RHS repeat-associated core domain-containing protein</fullName>
    </submittedName>
</protein>
<dbReference type="Pfam" id="PF09479">
    <property type="entry name" value="Flg_new"/>
    <property type="match status" value="3"/>
</dbReference>
<dbReference type="InterPro" id="IPR013378">
    <property type="entry name" value="InlB-like_B-rpt"/>
</dbReference>
<keyword evidence="2" id="KW-1185">Reference proteome</keyword>
<dbReference type="InterPro" id="IPR022385">
    <property type="entry name" value="Rhs_assc_core"/>
</dbReference>
<evidence type="ECO:0000313" key="1">
    <source>
        <dbReference type="EMBL" id="MEQ2512416.1"/>
    </source>
</evidence>
<dbReference type="NCBIfam" id="TIGR03696">
    <property type="entry name" value="Rhs_assc_core"/>
    <property type="match status" value="1"/>
</dbReference>
<gene>
    <name evidence="1" type="ORF">WMO66_14390</name>
</gene>
<dbReference type="Gene3D" id="2.180.10.10">
    <property type="entry name" value="RHS repeat-associated core"/>
    <property type="match status" value="2"/>
</dbReference>